<keyword evidence="3" id="KW-1185">Reference proteome</keyword>
<dbReference type="InterPro" id="IPR036736">
    <property type="entry name" value="ACP-like_sf"/>
</dbReference>
<dbReference type="OrthoDB" id="9810922at2"/>
<dbReference type="InterPro" id="IPR009081">
    <property type="entry name" value="PP-bd_ACP"/>
</dbReference>
<gene>
    <name evidence="2" type="ORF">SAMN05216201_12245</name>
</gene>
<evidence type="ECO:0000313" key="2">
    <source>
        <dbReference type="EMBL" id="SEJ85821.1"/>
    </source>
</evidence>
<organism evidence="2 3">
    <name type="scientific">Pseudomonas linyingensis</name>
    <dbReference type="NCBI Taxonomy" id="915471"/>
    <lineage>
        <taxon>Bacteria</taxon>
        <taxon>Pseudomonadati</taxon>
        <taxon>Pseudomonadota</taxon>
        <taxon>Gammaproteobacteria</taxon>
        <taxon>Pseudomonadales</taxon>
        <taxon>Pseudomonadaceae</taxon>
        <taxon>Pseudomonas</taxon>
    </lineage>
</organism>
<dbReference type="Proteomes" id="UP000242930">
    <property type="component" value="Unassembled WGS sequence"/>
</dbReference>
<sequence length="83" mass="9398">MDDAQLRREVLTALQGIAPEVEPATLRGDRPLRDEVDLDSMDWLRFLAALHQRLGVNIPEADYQQLTTLNVLLAYLQRRLAAG</sequence>
<dbReference type="SUPFAM" id="SSF47336">
    <property type="entry name" value="ACP-like"/>
    <property type="match status" value="1"/>
</dbReference>
<dbReference type="Pfam" id="PF00550">
    <property type="entry name" value="PP-binding"/>
    <property type="match status" value="1"/>
</dbReference>
<dbReference type="EMBL" id="FNZE01000022">
    <property type="protein sequence ID" value="SEJ85821.1"/>
    <property type="molecule type" value="Genomic_DNA"/>
</dbReference>
<reference evidence="3" key="1">
    <citation type="submission" date="2016-10" db="EMBL/GenBank/DDBJ databases">
        <authorList>
            <person name="Varghese N."/>
            <person name="Submissions S."/>
        </authorList>
    </citation>
    <scope>NUCLEOTIDE SEQUENCE [LARGE SCALE GENOMIC DNA]</scope>
    <source>
        <strain evidence="3">LMG 25967</strain>
    </source>
</reference>
<dbReference type="Gene3D" id="1.10.1200.10">
    <property type="entry name" value="ACP-like"/>
    <property type="match status" value="1"/>
</dbReference>
<feature type="domain" description="Carrier" evidence="1">
    <location>
        <begin position="1"/>
        <end position="80"/>
    </location>
</feature>
<dbReference type="RefSeq" id="WP_090313366.1">
    <property type="nucleotide sequence ID" value="NZ_FNZE01000022.1"/>
</dbReference>
<dbReference type="STRING" id="915471.SAMN05216201_12245"/>
<proteinExistence type="predicted"/>
<protein>
    <submittedName>
        <fullName evidence="2">Acyl carrier protein</fullName>
    </submittedName>
</protein>
<name>A0A1H7C808_9PSED</name>
<evidence type="ECO:0000313" key="3">
    <source>
        <dbReference type="Proteomes" id="UP000242930"/>
    </source>
</evidence>
<dbReference type="PROSITE" id="PS50075">
    <property type="entry name" value="CARRIER"/>
    <property type="match status" value="1"/>
</dbReference>
<accession>A0A1H7C808</accession>
<dbReference type="AlphaFoldDB" id="A0A1H7C808"/>
<evidence type="ECO:0000259" key="1">
    <source>
        <dbReference type="PROSITE" id="PS50075"/>
    </source>
</evidence>